<dbReference type="InterPro" id="IPR001036">
    <property type="entry name" value="Acrflvin-R"/>
</dbReference>
<feature type="transmembrane region" description="Helical" evidence="1">
    <location>
        <begin position="542"/>
        <end position="560"/>
    </location>
</feature>
<keyword evidence="1" id="KW-0472">Membrane</keyword>
<dbReference type="InterPro" id="IPR027463">
    <property type="entry name" value="AcrB_DN_DC_subdom"/>
</dbReference>
<dbReference type="GO" id="GO:0005886">
    <property type="term" value="C:plasma membrane"/>
    <property type="evidence" value="ECO:0007669"/>
    <property type="project" value="TreeGrafter"/>
</dbReference>
<dbReference type="OrthoDB" id="9798415at2"/>
<feature type="transmembrane region" description="Helical" evidence="1">
    <location>
        <begin position="589"/>
        <end position="608"/>
    </location>
</feature>
<evidence type="ECO:0000313" key="3">
    <source>
        <dbReference type="Proteomes" id="UP000198480"/>
    </source>
</evidence>
<feature type="transmembrane region" description="Helical" evidence="1">
    <location>
        <begin position="347"/>
        <end position="365"/>
    </location>
</feature>
<dbReference type="Gene3D" id="3.30.70.1430">
    <property type="entry name" value="Multidrug efflux transporter AcrB pore domain"/>
    <property type="match status" value="2"/>
</dbReference>
<dbReference type="PRINTS" id="PR00702">
    <property type="entry name" value="ACRIFLAVINRP"/>
</dbReference>
<evidence type="ECO:0000256" key="1">
    <source>
        <dbReference type="SAM" id="Phobius"/>
    </source>
</evidence>
<protein>
    <submittedName>
        <fullName evidence="2">Multidrug efflux pump subunit AcrB</fullName>
    </submittedName>
</protein>
<dbReference type="Gene3D" id="3.30.70.1320">
    <property type="entry name" value="Multidrug efflux transporter AcrB pore domain like"/>
    <property type="match status" value="1"/>
</dbReference>
<evidence type="ECO:0000313" key="2">
    <source>
        <dbReference type="EMBL" id="SNS16110.1"/>
    </source>
</evidence>
<feature type="transmembrane region" description="Helical" evidence="1">
    <location>
        <begin position="1052"/>
        <end position="1078"/>
    </location>
</feature>
<feature type="transmembrane region" description="Helical" evidence="1">
    <location>
        <begin position="962"/>
        <end position="982"/>
    </location>
</feature>
<dbReference type="Gene3D" id="1.20.1640.10">
    <property type="entry name" value="Multidrug efflux transporter AcrB transmembrane domain"/>
    <property type="match status" value="2"/>
</dbReference>
<feature type="transmembrane region" description="Helical" evidence="1">
    <location>
        <begin position="443"/>
        <end position="463"/>
    </location>
</feature>
<feature type="transmembrane region" description="Helical" evidence="1">
    <location>
        <begin position="398"/>
        <end position="423"/>
    </location>
</feature>
<gene>
    <name evidence="2" type="ORF">SAMN06295967_104125</name>
</gene>
<dbReference type="Gene3D" id="3.30.2090.10">
    <property type="entry name" value="Multidrug efflux transporter AcrB TolC docking domain, DN and DC subdomains"/>
    <property type="match status" value="2"/>
</dbReference>
<keyword evidence="1" id="KW-0812">Transmembrane</keyword>
<feature type="transmembrane region" description="Helical" evidence="1">
    <location>
        <begin position="21"/>
        <end position="43"/>
    </location>
</feature>
<dbReference type="PANTHER" id="PTHR32063:SF0">
    <property type="entry name" value="SWARMING MOTILITY PROTEIN SWRC"/>
    <property type="match status" value="1"/>
</dbReference>
<accession>A0A239C7N4</accession>
<keyword evidence="3" id="KW-1185">Reference proteome</keyword>
<feature type="transmembrane region" description="Helical" evidence="1">
    <location>
        <begin position="935"/>
        <end position="955"/>
    </location>
</feature>
<reference evidence="3" key="1">
    <citation type="submission" date="2017-06" db="EMBL/GenBank/DDBJ databases">
        <authorList>
            <person name="Varghese N."/>
            <person name="Submissions S."/>
        </authorList>
    </citation>
    <scope>NUCLEOTIDE SEQUENCE [LARGE SCALE GENOMIC DNA]</scope>
    <source>
        <strain evidence="3">5C</strain>
    </source>
</reference>
<feature type="transmembrane region" description="Helical" evidence="1">
    <location>
        <begin position="517"/>
        <end position="536"/>
    </location>
</feature>
<name>A0A239C7N4_9BACT</name>
<feature type="transmembrane region" description="Helical" evidence="1">
    <location>
        <begin position="1098"/>
        <end position="1124"/>
    </location>
</feature>
<keyword evidence="1" id="KW-1133">Transmembrane helix</keyword>
<dbReference type="AlphaFoldDB" id="A0A239C7N4"/>
<sequence length="1135" mass="126217">MSNQEEKKKGVIRQFGLSSHSVDNQTSVVILVFIITVLGIMAYKTMPKESFPEIVIPTVYVGTAYPGNSPVDMENLITRPIEKELKGLNNVKDIKSTSVQDFSSIVIEFNPGVEISKAIQDVKDAVDKSKSELPNDLDQDPDVIEINTSDFPIMNVNISGNYTEEELKKFGEYLEDEIEKLPEISKAELRGTIEREIRIDADIFKMEALGVAFSDISEAVGQENLTISGGNLLAGDFRRALRIAGEFKDPMELLDIIVKTENNSIVYLRDVAEVSDTYKERTSYARSNKLPVVTVNVIKRSGENLLDASDKIKEIIDRAQTNRFPEDLEISITNDQSKQTRSQVNDLENSIIFGVILVILVLMFFLGFRNALFVGIAIPLSMFISFLILNAFGITLNLMVLFALILALGMLVDNGIVVVENIYRLMQEGKPAIQAAKEGVGEVAWPIITSTATTLAAFLPLAFWDDLIGEFMKYLPITLIIVLSSSLFVALVVNPVLTSLLMKVQDVDLIKPKKKPLVVALVLSILGIIFYIFGWIAMGNLAMIGALLTVFNVLLLRRAIRWFQNVFLVKLENIYEATLSFALEGKKPYLFFAGINLLLVLSLALLVVRSPKVLFFPDNEPALVNVFIEKPIGTDTEATNNFVLSMEDELMEVLAPYSDIIESVITQVGEGTGDQSEGPSIANTPHKAKITISFVETQFRKGVNTNLVMEDIRDLVEKYPGVLFTVDKQRDGPPVGKAINIEVAGENFEELIAYVGDFREFLVSANIPGIEELKTDLELGSPEVVLNIDRENARRFGLSTSTIANELRTALFGLEVSKFKDGEDDYPIQLRLKDEYRYDLNSLINKKITFRDKFGNQKEVPISAVATLEYGSTYGSVKRKDLEKVISIFSNVTDGYNPTEINDQLKDLAARHVRPEGITVKFTGEQEEQAKSQAFLMRALFIAVSVIFLIIVAQFNSVTTPFIIMASVILSTIGVFLGLVIFNMDFVVIMTGIGIISLAGVVVNNAIVLIDYTNLVRSRRREELGLKDGEYLPYDELLNSIIQGGKTRLRPVLLTAITTVLGLIPLAIGMNINFATMLSQFDPQFYIGGDNASFWGPMAWTVIFGLTFATFLTLVIVPVMYLLADKLNMLIRRFK</sequence>
<dbReference type="SUPFAM" id="SSF82866">
    <property type="entry name" value="Multidrug efflux transporter AcrB transmembrane domain"/>
    <property type="match status" value="2"/>
</dbReference>
<dbReference type="SUPFAM" id="SSF82693">
    <property type="entry name" value="Multidrug efflux transporter AcrB pore domain, PN1, PN2, PC1 and PC2 subdomains"/>
    <property type="match status" value="2"/>
</dbReference>
<dbReference type="GO" id="GO:0042910">
    <property type="term" value="F:xenobiotic transmembrane transporter activity"/>
    <property type="evidence" value="ECO:0007669"/>
    <property type="project" value="TreeGrafter"/>
</dbReference>
<dbReference type="Gene3D" id="3.30.70.1440">
    <property type="entry name" value="Multidrug efflux transporter AcrB pore domain"/>
    <property type="match status" value="1"/>
</dbReference>
<dbReference type="Pfam" id="PF00873">
    <property type="entry name" value="ACR_tran"/>
    <property type="match status" value="1"/>
</dbReference>
<feature type="transmembrane region" description="Helical" evidence="1">
    <location>
        <begin position="372"/>
        <end position="392"/>
    </location>
</feature>
<dbReference type="PANTHER" id="PTHR32063">
    <property type="match status" value="1"/>
</dbReference>
<dbReference type="EMBL" id="FZOK01000004">
    <property type="protein sequence ID" value="SNS16110.1"/>
    <property type="molecule type" value="Genomic_DNA"/>
</dbReference>
<dbReference type="Proteomes" id="UP000198480">
    <property type="component" value="Unassembled WGS sequence"/>
</dbReference>
<dbReference type="SUPFAM" id="SSF82714">
    <property type="entry name" value="Multidrug efflux transporter AcrB TolC docking domain, DN and DC subdomains"/>
    <property type="match status" value="2"/>
</dbReference>
<feature type="transmembrane region" description="Helical" evidence="1">
    <location>
        <begin position="988"/>
        <end position="1010"/>
    </location>
</feature>
<proteinExistence type="predicted"/>
<organism evidence="2 3">
    <name type="scientific">Belliella buryatensis</name>
    <dbReference type="NCBI Taxonomy" id="1500549"/>
    <lineage>
        <taxon>Bacteria</taxon>
        <taxon>Pseudomonadati</taxon>
        <taxon>Bacteroidota</taxon>
        <taxon>Cytophagia</taxon>
        <taxon>Cytophagales</taxon>
        <taxon>Cyclobacteriaceae</taxon>
        <taxon>Belliella</taxon>
    </lineage>
</organism>
<dbReference type="RefSeq" id="WP_089238846.1">
    <property type="nucleotide sequence ID" value="NZ_FZOK01000004.1"/>
</dbReference>
<feature type="transmembrane region" description="Helical" evidence="1">
    <location>
        <begin position="475"/>
        <end position="497"/>
    </location>
</feature>